<dbReference type="AlphaFoldDB" id="A0A4P1R3L4"/>
<dbReference type="InterPro" id="IPR046960">
    <property type="entry name" value="PPR_At4g14850-like_plant"/>
</dbReference>
<keyword evidence="2" id="KW-1185">Reference proteome</keyword>
<organism evidence="1 2">
    <name type="scientific">Lupinus angustifolius</name>
    <name type="common">Narrow-leaved blue lupine</name>
    <dbReference type="NCBI Taxonomy" id="3871"/>
    <lineage>
        <taxon>Eukaryota</taxon>
        <taxon>Viridiplantae</taxon>
        <taxon>Streptophyta</taxon>
        <taxon>Embryophyta</taxon>
        <taxon>Tracheophyta</taxon>
        <taxon>Spermatophyta</taxon>
        <taxon>Magnoliopsida</taxon>
        <taxon>eudicotyledons</taxon>
        <taxon>Gunneridae</taxon>
        <taxon>Pentapetalae</taxon>
        <taxon>rosids</taxon>
        <taxon>fabids</taxon>
        <taxon>Fabales</taxon>
        <taxon>Fabaceae</taxon>
        <taxon>Papilionoideae</taxon>
        <taxon>50 kb inversion clade</taxon>
        <taxon>genistoids sensu lato</taxon>
        <taxon>core genistoids</taxon>
        <taxon>Genisteae</taxon>
        <taxon>Lupinus</taxon>
    </lineage>
</organism>
<evidence type="ECO:0000313" key="1">
    <source>
        <dbReference type="EMBL" id="OIW00670.1"/>
    </source>
</evidence>
<gene>
    <name evidence="1" type="ORF">TanjilG_09639</name>
</gene>
<accession>A0A4P1R3L4</accession>
<dbReference type="PANTHER" id="PTHR47926">
    <property type="entry name" value="PENTATRICOPEPTIDE REPEAT-CONTAINING PROTEIN"/>
    <property type="match status" value="1"/>
</dbReference>
<proteinExistence type="predicted"/>
<reference evidence="1 2" key="1">
    <citation type="journal article" date="2017" name="Plant Biotechnol. J.">
        <title>A comprehensive draft genome sequence for lupin (Lupinus angustifolius), an emerging health food: insights into plant-microbe interactions and legume evolution.</title>
        <authorList>
            <person name="Hane J.K."/>
            <person name="Ming Y."/>
            <person name="Kamphuis L.G."/>
            <person name="Nelson M.N."/>
            <person name="Garg G."/>
            <person name="Atkins C.A."/>
            <person name="Bayer P.E."/>
            <person name="Bravo A."/>
            <person name="Bringans S."/>
            <person name="Cannon S."/>
            <person name="Edwards D."/>
            <person name="Foley R."/>
            <person name="Gao L.L."/>
            <person name="Harrison M.J."/>
            <person name="Huang W."/>
            <person name="Hurgobin B."/>
            <person name="Li S."/>
            <person name="Liu C.W."/>
            <person name="McGrath A."/>
            <person name="Morahan G."/>
            <person name="Murray J."/>
            <person name="Weller J."/>
            <person name="Jian J."/>
            <person name="Singh K.B."/>
        </authorList>
    </citation>
    <scope>NUCLEOTIDE SEQUENCE [LARGE SCALE GENOMIC DNA]</scope>
    <source>
        <strain evidence="2">cv. Tanjil</strain>
        <tissue evidence="1">Whole plant</tissue>
    </source>
</reference>
<dbReference type="Gramene" id="OIW00670">
    <property type="protein sequence ID" value="OIW00670"/>
    <property type="gene ID" value="TanjilG_09639"/>
</dbReference>
<dbReference type="GO" id="GO:0003723">
    <property type="term" value="F:RNA binding"/>
    <property type="evidence" value="ECO:0007669"/>
    <property type="project" value="InterPro"/>
</dbReference>
<dbReference type="GO" id="GO:0009451">
    <property type="term" value="P:RNA modification"/>
    <property type="evidence" value="ECO:0007669"/>
    <property type="project" value="InterPro"/>
</dbReference>
<dbReference type="InterPro" id="IPR011990">
    <property type="entry name" value="TPR-like_helical_dom_sf"/>
</dbReference>
<dbReference type="Gene3D" id="1.25.40.10">
    <property type="entry name" value="Tetratricopeptide repeat domain"/>
    <property type="match status" value="1"/>
</dbReference>
<dbReference type="Proteomes" id="UP000188354">
    <property type="component" value="Chromosome LG12"/>
</dbReference>
<dbReference type="EMBL" id="CM007372">
    <property type="protein sequence ID" value="OIW00670.1"/>
    <property type="molecule type" value="Genomic_DNA"/>
</dbReference>
<name>A0A4P1R3L4_LUPAN</name>
<protein>
    <recommendedName>
        <fullName evidence="3">Pentatricopeptide repeat-containing protein</fullName>
    </recommendedName>
</protein>
<sequence>MMEPGFFRGYLNPDAISWTVITSTYTQHGPVEDAHQLSNNGTIRKVNAVTLLSPIRFYPCRNSRVGLLDEAVEFMDKMPIEPNEMVWQTLLGACRSHGNVKLVKAAAQNILSNRA</sequence>
<evidence type="ECO:0000313" key="2">
    <source>
        <dbReference type="Proteomes" id="UP000188354"/>
    </source>
</evidence>
<evidence type="ECO:0008006" key="3">
    <source>
        <dbReference type="Google" id="ProtNLM"/>
    </source>
</evidence>